<keyword evidence="4" id="KW-0694">RNA-binding</keyword>
<accession>A0A2G7HLY7</accession>
<comment type="function">
    <text evidence="1">This subunit may be involved in monitoring complementarity of crRNA and target RNA.</text>
</comment>
<evidence type="ECO:0000256" key="2">
    <source>
        <dbReference type="ARBA" id="ARBA00006896"/>
    </source>
</evidence>
<dbReference type="Pfam" id="PF03750">
    <property type="entry name" value="Csm2_III-A"/>
    <property type="match status" value="1"/>
</dbReference>
<evidence type="ECO:0000256" key="1">
    <source>
        <dbReference type="ARBA" id="ARBA00003640"/>
    </source>
</evidence>
<comment type="similarity">
    <text evidence="2">Belongs to the CRISPR-associated Csm2 family.</text>
</comment>
<reference evidence="7 8" key="1">
    <citation type="submission" date="2017-10" db="EMBL/GenBank/DDBJ databases">
        <title>Reclassification of Eubacterium combesii and discrepancies in the nomenclature of botulinum neurotoxin producing clostridia. Request for an Opinion.</title>
        <authorList>
            <person name="Dobritsa A.P."/>
            <person name="Kutumbaka K.K."/>
            <person name="Samadpour M."/>
        </authorList>
    </citation>
    <scope>NUCLEOTIDE SEQUENCE [LARGE SCALE GENOMIC DNA]</scope>
    <source>
        <strain evidence="7 8">DSM 20696</strain>
    </source>
</reference>
<name>A0A2G7HLY7_9CLOT</name>
<proteinExistence type="inferred from homology"/>
<dbReference type="InterPro" id="IPR010149">
    <property type="entry name" value="CRISPR-assoc_prot_Csm2_III-A"/>
</dbReference>
<evidence type="ECO:0000313" key="7">
    <source>
        <dbReference type="EMBL" id="PIH06123.1"/>
    </source>
</evidence>
<evidence type="ECO:0000256" key="5">
    <source>
        <dbReference type="ARBA" id="ARBA00023118"/>
    </source>
</evidence>
<evidence type="ECO:0000313" key="8">
    <source>
        <dbReference type="Proteomes" id="UP000231322"/>
    </source>
</evidence>
<organism evidence="7 8">
    <name type="scientific">Clostridium combesii</name>
    <dbReference type="NCBI Taxonomy" id="39481"/>
    <lineage>
        <taxon>Bacteria</taxon>
        <taxon>Bacillati</taxon>
        <taxon>Bacillota</taxon>
        <taxon>Clostridia</taxon>
        <taxon>Eubacteriales</taxon>
        <taxon>Clostridiaceae</taxon>
        <taxon>Clostridium</taxon>
    </lineage>
</organism>
<dbReference type="RefSeq" id="WP_099837640.1">
    <property type="nucleotide sequence ID" value="NZ_PEIK01000001.1"/>
</dbReference>
<evidence type="ECO:0000256" key="4">
    <source>
        <dbReference type="ARBA" id="ARBA00022884"/>
    </source>
</evidence>
<gene>
    <name evidence="7" type="ORF">CS538_02050</name>
</gene>
<sequence>MSNFKNDTRKEYKNQNLDDIIQILKENNSFYYDNKMNIVIVNKIEYAAKGFGRKVTRTSVRNIYNAFKDIEMQLNQKYINEININTFAENEFIDGIKMEMDKKKEEVFNEVKPIIKLMKGKIHYLIGRKIEGLNKKAKTEKSAYQHLQSFFEQSIAVIDESKEFEAFLKVFECMYGYLEKGSKN</sequence>
<dbReference type="GO" id="GO:0051607">
    <property type="term" value="P:defense response to virus"/>
    <property type="evidence" value="ECO:0007669"/>
    <property type="project" value="UniProtKB-KW"/>
</dbReference>
<dbReference type="Proteomes" id="UP000231322">
    <property type="component" value="Unassembled WGS sequence"/>
</dbReference>
<protein>
    <recommendedName>
        <fullName evidence="3">CRISPR system Cms protein Csm2</fullName>
    </recommendedName>
    <alternativeName>
        <fullName evidence="6">CRISPR type III A-associated protein Csm2</fullName>
    </alternativeName>
</protein>
<dbReference type="EMBL" id="PEIK01000001">
    <property type="protein sequence ID" value="PIH06123.1"/>
    <property type="molecule type" value="Genomic_DNA"/>
</dbReference>
<dbReference type="GO" id="GO:0003723">
    <property type="term" value="F:RNA binding"/>
    <property type="evidence" value="ECO:0007669"/>
    <property type="project" value="UniProtKB-KW"/>
</dbReference>
<dbReference type="AlphaFoldDB" id="A0A2G7HLY7"/>
<evidence type="ECO:0000256" key="6">
    <source>
        <dbReference type="ARBA" id="ARBA00031723"/>
    </source>
</evidence>
<keyword evidence="5" id="KW-0051">Antiviral defense</keyword>
<keyword evidence="8" id="KW-1185">Reference proteome</keyword>
<evidence type="ECO:0000256" key="3">
    <source>
        <dbReference type="ARBA" id="ARBA00016118"/>
    </source>
</evidence>
<comment type="caution">
    <text evidence="7">The sequence shown here is derived from an EMBL/GenBank/DDBJ whole genome shotgun (WGS) entry which is preliminary data.</text>
</comment>